<feature type="region of interest" description="Disordered" evidence="1">
    <location>
        <begin position="1"/>
        <end position="57"/>
    </location>
</feature>
<dbReference type="EMBL" id="FMSH01000537">
    <property type="protein sequence ID" value="SCV01835.1"/>
    <property type="molecule type" value="Genomic_DNA"/>
</dbReference>
<accession>A0A1K0JMT3</accession>
<proteinExistence type="predicted"/>
<organism evidence="2">
    <name type="scientific">Cupriavidus necator</name>
    <name type="common">Alcaligenes eutrophus</name>
    <name type="synonym">Ralstonia eutropha</name>
    <dbReference type="NCBI Taxonomy" id="106590"/>
    <lineage>
        <taxon>Bacteria</taxon>
        <taxon>Pseudomonadati</taxon>
        <taxon>Pseudomonadota</taxon>
        <taxon>Betaproteobacteria</taxon>
        <taxon>Burkholderiales</taxon>
        <taxon>Burkholderiaceae</taxon>
        <taxon>Cupriavidus</taxon>
    </lineage>
</organism>
<dbReference type="AlphaFoldDB" id="A0A1K0JMT3"/>
<gene>
    <name evidence="2" type="ORF">CNECB9_870011</name>
</gene>
<sequence>MPGLAPFQLPLSPRPPSRTAPVRSRNPRGMLARHPDWPRPAPRHTLPSAMPEAREIH</sequence>
<evidence type="ECO:0000313" key="2">
    <source>
        <dbReference type="EMBL" id="SCV01835.1"/>
    </source>
</evidence>
<protein>
    <submittedName>
        <fullName evidence="2">Putative HTLV-1-related endogenous sequence</fullName>
    </submittedName>
</protein>
<reference evidence="2" key="1">
    <citation type="submission" date="2016-09" db="EMBL/GenBank/DDBJ databases">
        <authorList>
            <person name="Capua I."/>
            <person name="De Benedictis P."/>
            <person name="Joannis T."/>
            <person name="Lombin L.H."/>
            <person name="Cattoli G."/>
        </authorList>
    </citation>
    <scope>NUCLEOTIDE SEQUENCE</scope>
    <source>
        <strain evidence="2">B9</strain>
    </source>
</reference>
<name>A0A1K0JMT3_CUPNE</name>
<evidence type="ECO:0000256" key="1">
    <source>
        <dbReference type="SAM" id="MobiDB-lite"/>
    </source>
</evidence>